<evidence type="ECO:0000313" key="1">
    <source>
        <dbReference type="EMBL" id="CAH2105259.1"/>
    </source>
</evidence>
<organism evidence="1 2">
    <name type="scientific">Euphydryas editha</name>
    <name type="common">Edith's checkerspot</name>
    <dbReference type="NCBI Taxonomy" id="104508"/>
    <lineage>
        <taxon>Eukaryota</taxon>
        <taxon>Metazoa</taxon>
        <taxon>Ecdysozoa</taxon>
        <taxon>Arthropoda</taxon>
        <taxon>Hexapoda</taxon>
        <taxon>Insecta</taxon>
        <taxon>Pterygota</taxon>
        <taxon>Neoptera</taxon>
        <taxon>Endopterygota</taxon>
        <taxon>Lepidoptera</taxon>
        <taxon>Glossata</taxon>
        <taxon>Ditrysia</taxon>
        <taxon>Papilionoidea</taxon>
        <taxon>Nymphalidae</taxon>
        <taxon>Nymphalinae</taxon>
        <taxon>Euphydryas</taxon>
    </lineage>
</organism>
<accession>A0AAU9V027</accession>
<sequence length="108" mass="12239">MASTIQEDLWLRQLQAELGQGLNSPLLIYSDNQSVIRLATAECYKPKTKHVDIRLHFIKENNVNSKGKFLFVNGCNMVADNLTKDVTFEKHLFCISKLDLRSGGSVRN</sequence>
<name>A0AAU9V027_EUPED</name>
<gene>
    <name evidence="1" type="ORF">EEDITHA_LOCUS19543</name>
</gene>
<keyword evidence="2" id="KW-1185">Reference proteome</keyword>
<evidence type="ECO:0008006" key="3">
    <source>
        <dbReference type="Google" id="ProtNLM"/>
    </source>
</evidence>
<evidence type="ECO:0000313" key="2">
    <source>
        <dbReference type="Proteomes" id="UP001153954"/>
    </source>
</evidence>
<dbReference type="CDD" id="cd09272">
    <property type="entry name" value="RNase_HI_RT_Ty1"/>
    <property type="match status" value="1"/>
</dbReference>
<protein>
    <recommendedName>
        <fullName evidence="3">Copia protein</fullName>
    </recommendedName>
</protein>
<proteinExistence type="predicted"/>
<dbReference type="Proteomes" id="UP001153954">
    <property type="component" value="Unassembled WGS sequence"/>
</dbReference>
<reference evidence="1" key="1">
    <citation type="submission" date="2022-03" db="EMBL/GenBank/DDBJ databases">
        <authorList>
            <person name="Tunstrom K."/>
        </authorList>
    </citation>
    <scope>NUCLEOTIDE SEQUENCE</scope>
</reference>
<dbReference type="AlphaFoldDB" id="A0AAU9V027"/>
<dbReference type="EMBL" id="CAKOGL010000028">
    <property type="protein sequence ID" value="CAH2105259.1"/>
    <property type="molecule type" value="Genomic_DNA"/>
</dbReference>
<comment type="caution">
    <text evidence="1">The sequence shown here is derived from an EMBL/GenBank/DDBJ whole genome shotgun (WGS) entry which is preliminary data.</text>
</comment>